<dbReference type="InterPro" id="IPR050597">
    <property type="entry name" value="Cytochrome_c_Oxidase_Subunit"/>
</dbReference>
<proteinExistence type="predicted"/>
<dbReference type="GO" id="GO:0009055">
    <property type="term" value="F:electron transfer activity"/>
    <property type="evidence" value="ECO:0007669"/>
    <property type="project" value="InterPro"/>
</dbReference>
<evidence type="ECO:0000313" key="9">
    <source>
        <dbReference type="EMBL" id="TCJ88277.1"/>
    </source>
</evidence>
<dbReference type="AlphaFoldDB" id="A0A4R1F2B1"/>
<evidence type="ECO:0000256" key="1">
    <source>
        <dbReference type="ARBA" id="ARBA00022448"/>
    </source>
</evidence>
<keyword evidence="3 6" id="KW-0479">Metal-binding</keyword>
<dbReference type="InterPro" id="IPR009056">
    <property type="entry name" value="Cyt_c-like_dom"/>
</dbReference>
<evidence type="ECO:0000259" key="8">
    <source>
        <dbReference type="PROSITE" id="PS51007"/>
    </source>
</evidence>
<dbReference type="PROSITE" id="PS51007">
    <property type="entry name" value="CYTC"/>
    <property type="match status" value="2"/>
</dbReference>
<evidence type="ECO:0000256" key="7">
    <source>
        <dbReference type="SAM" id="Phobius"/>
    </source>
</evidence>
<dbReference type="GO" id="GO:0046872">
    <property type="term" value="F:metal ion binding"/>
    <property type="evidence" value="ECO:0007669"/>
    <property type="project" value="UniProtKB-KW"/>
</dbReference>
<protein>
    <submittedName>
        <fullName evidence="9">Cytochrome c553</fullName>
    </submittedName>
</protein>
<dbReference type="EMBL" id="SMFQ01000002">
    <property type="protein sequence ID" value="TCJ88277.1"/>
    <property type="molecule type" value="Genomic_DNA"/>
</dbReference>
<dbReference type="Pfam" id="PF00034">
    <property type="entry name" value="Cytochrom_C"/>
    <property type="match status" value="1"/>
</dbReference>
<keyword evidence="5 6" id="KW-0408">Iron</keyword>
<keyword evidence="1" id="KW-0813">Transport</keyword>
<dbReference type="SUPFAM" id="SSF46626">
    <property type="entry name" value="Cytochrome c"/>
    <property type="match status" value="2"/>
</dbReference>
<name>A0A4R1F2B1_9GAMM</name>
<keyword evidence="2 6" id="KW-0349">Heme</keyword>
<keyword evidence="7" id="KW-0812">Transmembrane</keyword>
<evidence type="ECO:0000313" key="10">
    <source>
        <dbReference type="Proteomes" id="UP000294887"/>
    </source>
</evidence>
<evidence type="ECO:0000256" key="3">
    <source>
        <dbReference type="ARBA" id="ARBA00022723"/>
    </source>
</evidence>
<gene>
    <name evidence="9" type="ORF">EV695_0117</name>
</gene>
<accession>A0A4R1F2B1</accession>
<dbReference type="RefSeq" id="WP_207906910.1">
    <property type="nucleotide sequence ID" value="NZ_BAAAFU010000008.1"/>
</dbReference>
<dbReference type="PANTHER" id="PTHR33751">
    <property type="entry name" value="CBB3-TYPE CYTOCHROME C OXIDASE SUBUNIT FIXP"/>
    <property type="match status" value="1"/>
</dbReference>
<keyword evidence="7" id="KW-1133">Transmembrane helix</keyword>
<dbReference type="GO" id="GO:0020037">
    <property type="term" value="F:heme binding"/>
    <property type="evidence" value="ECO:0007669"/>
    <property type="project" value="InterPro"/>
</dbReference>
<dbReference type="InterPro" id="IPR036909">
    <property type="entry name" value="Cyt_c-like_dom_sf"/>
</dbReference>
<evidence type="ECO:0000256" key="4">
    <source>
        <dbReference type="ARBA" id="ARBA00022982"/>
    </source>
</evidence>
<organism evidence="9 10">
    <name type="scientific">Cocleimonas flava</name>
    <dbReference type="NCBI Taxonomy" id="634765"/>
    <lineage>
        <taxon>Bacteria</taxon>
        <taxon>Pseudomonadati</taxon>
        <taxon>Pseudomonadota</taxon>
        <taxon>Gammaproteobacteria</taxon>
        <taxon>Thiotrichales</taxon>
        <taxon>Thiotrichaceae</taxon>
        <taxon>Cocleimonas</taxon>
    </lineage>
</organism>
<keyword evidence="7" id="KW-0472">Membrane</keyword>
<evidence type="ECO:0000256" key="5">
    <source>
        <dbReference type="ARBA" id="ARBA00023004"/>
    </source>
</evidence>
<dbReference type="Pfam" id="PF13442">
    <property type="entry name" value="Cytochrome_CBB3"/>
    <property type="match status" value="1"/>
</dbReference>
<dbReference type="Gene3D" id="1.10.760.10">
    <property type="entry name" value="Cytochrome c-like domain"/>
    <property type="match status" value="2"/>
</dbReference>
<feature type="transmembrane region" description="Helical" evidence="7">
    <location>
        <begin position="12"/>
        <end position="35"/>
    </location>
</feature>
<sequence>MKSNIHTKHLLVRIMLTGLISQFFISFAVAAPLIAKPSVASVGALKGDAKKGKDAFHTCALCHTPEGWGSEEGNYPQLSGQHPNVLIKQLIDIKSGNRAVPTMIPFSDEIFDKGHQHVADVVSYIATLPMIPKNSVGQGDDLDKGKKLYTSQCESCHGKHAEGNNEKGYPLLQGQHYEYLFRQTLWIKDGLRKNGDKKMEKRIAAFSDADIRAVSDYISRIKPDKNKLADSADWQNPDFHGDFVSVPANVTKKSNSQ</sequence>
<dbReference type="Proteomes" id="UP000294887">
    <property type="component" value="Unassembled WGS sequence"/>
</dbReference>
<comment type="caution">
    <text evidence="9">The sequence shown here is derived from an EMBL/GenBank/DDBJ whole genome shotgun (WGS) entry which is preliminary data.</text>
</comment>
<feature type="domain" description="Cytochrome c" evidence="8">
    <location>
        <begin position="140"/>
        <end position="222"/>
    </location>
</feature>
<reference evidence="9 10" key="1">
    <citation type="submission" date="2019-03" db="EMBL/GenBank/DDBJ databases">
        <title>Genomic Encyclopedia of Type Strains, Phase IV (KMG-IV): sequencing the most valuable type-strain genomes for metagenomic binning, comparative biology and taxonomic classification.</title>
        <authorList>
            <person name="Goeker M."/>
        </authorList>
    </citation>
    <scope>NUCLEOTIDE SEQUENCE [LARGE SCALE GENOMIC DNA]</scope>
    <source>
        <strain evidence="9 10">DSM 24830</strain>
    </source>
</reference>
<keyword evidence="4" id="KW-0249">Electron transport</keyword>
<keyword evidence="10" id="KW-1185">Reference proteome</keyword>
<feature type="domain" description="Cytochrome c" evidence="8">
    <location>
        <begin position="47"/>
        <end position="129"/>
    </location>
</feature>
<dbReference type="PANTHER" id="PTHR33751:SF9">
    <property type="entry name" value="CYTOCHROME C4"/>
    <property type="match status" value="1"/>
</dbReference>
<evidence type="ECO:0000256" key="2">
    <source>
        <dbReference type="ARBA" id="ARBA00022617"/>
    </source>
</evidence>
<evidence type="ECO:0000256" key="6">
    <source>
        <dbReference type="PROSITE-ProRule" id="PRU00433"/>
    </source>
</evidence>